<feature type="domain" description="Sfi1 spindle body" evidence="2">
    <location>
        <begin position="471"/>
        <end position="698"/>
    </location>
</feature>
<reference evidence="3" key="1">
    <citation type="submission" date="2019-10" db="EMBL/GenBank/DDBJ databases">
        <authorList>
            <consortium name="DOE Joint Genome Institute"/>
            <person name="Kuo A."/>
            <person name="Miyauchi S."/>
            <person name="Kiss E."/>
            <person name="Drula E."/>
            <person name="Kohler A."/>
            <person name="Sanchez-Garcia M."/>
            <person name="Andreopoulos B."/>
            <person name="Barry K.W."/>
            <person name="Bonito G."/>
            <person name="Buee M."/>
            <person name="Carver A."/>
            <person name="Chen C."/>
            <person name="Cichocki N."/>
            <person name="Clum A."/>
            <person name="Culley D."/>
            <person name="Crous P.W."/>
            <person name="Fauchery L."/>
            <person name="Girlanda M."/>
            <person name="Hayes R."/>
            <person name="Keri Z."/>
            <person name="LaButti K."/>
            <person name="Lipzen A."/>
            <person name="Lombard V."/>
            <person name="Magnuson J."/>
            <person name="Maillard F."/>
            <person name="Morin E."/>
            <person name="Murat C."/>
            <person name="Nolan M."/>
            <person name="Ohm R."/>
            <person name="Pangilinan J."/>
            <person name="Pereira M."/>
            <person name="Perotto S."/>
            <person name="Peter M."/>
            <person name="Riley R."/>
            <person name="Sitrit Y."/>
            <person name="Stielow B."/>
            <person name="Szollosi G."/>
            <person name="Zifcakova L."/>
            <person name="Stursova M."/>
            <person name="Spatafora J.W."/>
            <person name="Tedersoo L."/>
            <person name="Vaario L.-M."/>
            <person name="Yamada A."/>
            <person name="Yan M."/>
            <person name="Wang P."/>
            <person name="Xu J."/>
            <person name="Bruns T."/>
            <person name="Baldrian P."/>
            <person name="Vilgalys R."/>
            <person name="Henrissat B."/>
            <person name="Grigoriev I.V."/>
            <person name="Hibbett D."/>
            <person name="Nagy L.G."/>
            <person name="Martin F.M."/>
        </authorList>
    </citation>
    <scope>NUCLEOTIDE SEQUENCE</scope>
    <source>
        <strain evidence="3">Prilba</strain>
    </source>
</reference>
<feature type="region of interest" description="Disordered" evidence="1">
    <location>
        <begin position="115"/>
        <end position="222"/>
    </location>
</feature>
<dbReference type="InterPro" id="IPR013665">
    <property type="entry name" value="Sfi1_dom"/>
</dbReference>
<accession>A0A9P5T7J3</accession>
<gene>
    <name evidence="3" type="ORF">DFH94DRAFT_633371</name>
</gene>
<name>A0A9P5T7J3_9AGAM</name>
<protein>
    <recommendedName>
        <fullName evidence="2">Sfi1 spindle body domain-containing protein</fullName>
    </recommendedName>
</protein>
<organism evidence="3 4">
    <name type="scientific">Russula ochroleuca</name>
    <dbReference type="NCBI Taxonomy" id="152965"/>
    <lineage>
        <taxon>Eukaryota</taxon>
        <taxon>Fungi</taxon>
        <taxon>Dikarya</taxon>
        <taxon>Basidiomycota</taxon>
        <taxon>Agaricomycotina</taxon>
        <taxon>Agaricomycetes</taxon>
        <taxon>Russulales</taxon>
        <taxon>Russulaceae</taxon>
        <taxon>Russula</taxon>
    </lineage>
</organism>
<feature type="region of interest" description="Disordered" evidence="1">
    <location>
        <begin position="1"/>
        <end position="20"/>
    </location>
</feature>
<evidence type="ECO:0000313" key="3">
    <source>
        <dbReference type="EMBL" id="KAF8478487.1"/>
    </source>
</evidence>
<comment type="caution">
    <text evidence="3">The sequence shown here is derived from an EMBL/GenBank/DDBJ whole genome shotgun (WGS) entry which is preliminary data.</text>
</comment>
<feature type="compositionally biased region" description="Polar residues" evidence="1">
    <location>
        <begin position="254"/>
        <end position="264"/>
    </location>
</feature>
<dbReference type="Pfam" id="PF08457">
    <property type="entry name" value="Sfi1"/>
    <property type="match status" value="1"/>
</dbReference>
<feature type="compositionally biased region" description="Low complexity" evidence="1">
    <location>
        <begin position="188"/>
        <end position="203"/>
    </location>
</feature>
<proteinExistence type="predicted"/>
<feature type="compositionally biased region" description="Low complexity" evidence="1">
    <location>
        <begin position="1007"/>
        <end position="1018"/>
    </location>
</feature>
<reference evidence="3" key="2">
    <citation type="journal article" date="2020" name="Nat. Commun.">
        <title>Large-scale genome sequencing of mycorrhizal fungi provides insights into the early evolution of symbiotic traits.</title>
        <authorList>
            <person name="Miyauchi S."/>
            <person name="Kiss E."/>
            <person name="Kuo A."/>
            <person name="Drula E."/>
            <person name="Kohler A."/>
            <person name="Sanchez-Garcia M."/>
            <person name="Morin E."/>
            <person name="Andreopoulos B."/>
            <person name="Barry K.W."/>
            <person name="Bonito G."/>
            <person name="Buee M."/>
            <person name="Carver A."/>
            <person name="Chen C."/>
            <person name="Cichocki N."/>
            <person name="Clum A."/>
            <person name="Culley D."/>
            <person name="Crous P.W."/>
            <person name="Fauchery L."/>
            <person name="Girlanda M."/>
            <person name="Hayes R.D."/>
            <person name="Keri Z."/>
            <person name="LaButti K."/>
            <person name="Lipzen A."/>
            <person name="Lombard V."/>
            <person name="Magnuson J."/>
            <person name="Maillard F."/>
            <person name="Murat C."/>
            <person name="Nolan M."/>
            <person name="Ohm R.A."/>
            <person name="Pangilinan J."/>
            <person name="Pereira M.F."/>
            <person name="Perotto S."/>
            <person name="Peter M."/>
            <person name="Pfister S."/>
            <person name="Riley R."/>
            <person name="Sitrit Y."/>
            <person name="Stielow J.B."/>
            <person name="Szollosi G."/>
            <person name="Zifcakova L."/>
            <person name="Stursova M."/>
            <person name="Spatafora J.W."/>
            <person name="Tedersoo L."/>
            <person name="Vaario L.M."/>
            <person name="Yamada A."/>
            <person name="Yan M."/>
            <person name="Wang P."/>
            <person name="Xu J."/>
            <person name="Bruns T."/>
            <person name="Baldrian P."/>
            <person name="Vilgalys R."/>
            <person name="Dunand C."/>
            <person name="Henrissat B."/>
            <person name="Grigoriev I.V."/>
            <person name="Hibbett D."/>
            <person name="Nagy L.G."/>
            <person name="Martin F.M."/>
        </authorList>
    </citation>
    <scope>NUCLEOTIDE SEQUENCE</scope>
    <source>
        <strain evidence="3">Prilba</strain>
    </source>
</reference>
<evidence type="ECO:0000313" key="4">
    <source>
        <dbReference type="Proteomes" id="UP000759537"/>
    </source>
</evidence>
<evidence type="ECO:0000259" key="2">
    <source>
        <dbReference type="Pfam" id="PF08457"/>
    </source>
</evidence>
<dbReference type="Proteomes" id="UP000759537">
    <property type="component" value="Unassembled WGS sequence"/>
</dbReference>
<sequence>MSPPFTPARSSTPPSTLVHRSAVSDVSRSSALSTAELATLTPDEIEFLDAVISRAPTSATTFIHIFKAYNEVISERGLDAENEVEYYKKLLKIGTLKGENWASKWRAVKAQNGYTATSTPKMPHHKATPQVPPSQSSTARLLQRLKALQHEQHVKPSESPPDDLLSRTDMTDTEADSPPRSTPAPTPGRSSSRLTTTNNTLGLDVGTIPGYPPSSTLAPSKPAGWRWFERDPDIDKSVPFLTSTPPLSPHKLTSRPTPASTRQPINPAPPRPLADLRIPNSRTPAEDDVWNKVRVEQDELLADQFRNTRLLQRCFDVWKQGHAWVIATTAQISHARDTFVLRVAIHKWRSALVRLRERTAQADVRAGAYCQKATLVRWHAHLQERRKAAWRADMRVRMQTVRSLRDGALRRDAWARWRQLYQSRLMQQHSAMRLVERFFERWKDKVRVMDTMKGRANQLVLVREGTVVVRSWDSWVVAAELRTAERDVAERIGARVVGEFMALWRRRMHERRKADAYHDVAVKRFTLSRWRSAHNRILGLERRADKQIARQEAALVRAVVRVWKAHERGQLLERVQDARLLRQVWEAWKKRLRHQKELEDAALSFAQRCQIHVTSSALQVWHKRLATQQGANAFAVQYAHAQLKFRILYRWRVQLRAHLKRFRQAKIADKFFVMRQAWRIWVGKAEERGRQKRLREWNKERAKTAFAGWKERALKLRRHRLAEQEIRGRIDAHVLKDTLSHWTNRVIAVKLRELEVVQQKNKAIVLSAFGKWKKVCIRHVEELSLMESYQDVKREENMRRMFYKWLAATRKVRHKRVILQEREYEMQKIQLEAAWDKWRGRFQEERLLPLEQTFILQSHNVTMYHAFAIWRSKTRSLPAVHFHASHVRARFWNIWRDAMPRALQAKQAREVDKKTVLLRSFEKWLQVYRTKVALRAVARARQMRLPMSYKPGLTHRSKTVPPRPRNLLPSMTTGPPPSDETAATAADHPTKLISPSIEQPKPRTGISSLLSLPSHPLHGASPAGIARPTFSTRSTDDHSGARRREPPPSPTARSAVSQPPPAALGGGDSEAARVSLWAEMKDIRRRGARTPGVAREQPPSSP</sequence>
<evidence type="ECO:0000256" key="1">
    <source>
        <dbReference type="SAM" id="MobiDB-lite"/>
    </source>
</evidence>
<feature type="region of interest" description="Disordered" evidence="1">
    <location>
        <begin position="240"/>
        <end position="282"/>
    </location>
</feature>
<feature type="region of interest" description="Disordered" evidence="1">
    <location>
        <begin position="948"/>
        <end position="1102"/>
    </location>
</feature>
<dbReference type="EMBL" id="WHVB01000011">
    <property type="protein sequence ID" value="KAF8478487.1"/>
    <property type="molecule type" value="Genomic_DNA"/>
</dbReference>
<dbReference type="OrthoDB" id="1933281at2759"/>
<keyword evidence="4" id="KW-1185">Reference proteome</keyword>
<feature type="compositionally biased region" description="Basic and acidic residues" evidence="1">
    <location>
        <begin position="1034"/>
        <end position="1046"/>
    </location>
</feature>
<dbReference type="AlphaFoldDB" id="A0A9P5T7J3"/>